<sequence length="274" mass="30136">MSIKNVLLAHTGNTAFLSSLRYAVKIAKRHDAWLTGLYGGTWSYVDQVLAVGGDLRAKLKEVERSRVAELRAQFEEEAAAGGIVERSEFLPPDSVSKFAPTEIARNFDFIVTGYQPKLRNDEYRAVSPDIIALRSGRPVLVVPDGYEAETLASHALVAWDGKRSAARAINDAMTVLEEKPRKVSIVTVGNVLHELPDATWITRHLERHGVKAEHIHRTKAGGSIADVVQTTADEIGAKLIVMGAYEHSKFSQDMFGGVTHQVLRTAKVPVFMSH</sequence>
<dbReference type="EMBL" id="CP004393">
    <property type="protein sequence ID" value="AJE47702.1"/>
    <property type="molecule type" value="Genomic_DNA"/>
</dbReference>
<dbReference type="Gene3D" id="3.40.50.12370">
    <property type="match status" value="1"/>
</dbReference>
<evidence type="ECO:0000313" key="4">
    <source>
        <dbReference type="Proteomes" id="UP000031521"/>
    </source>
</evidence>
<evidence type="ECO:0000256" key="1">
    <source>
        <dbReference type="ARBA" id="ARBA00008791"/>
    </source>
</evidence>
<feature type="domain" description="UspA" evidence="2">
    <location>
        <begin position="205"/>
        <end position="272"/>
    </location>
</feature>
<dbReference type="SUPFAM" id="SSF52402">
    <property type="entry name" value="Adenine nucleotide alpha hydrolases-like"/>
    <property type="match status" value="2"/>
</dbReference>
<dbReference type="InterPro" id="IPR006016">
    <property type="entry name" value="UspA"/>
</dbReference>
<comment type="similarity">
    <text evidence="1">Belongs to the universal stress protein A family.</text>
</comment>
<accession>A0A0B5E5U9</accession>
<gene>
    <name evidence="3" type="ORF">P73_2987</name>
</gene>
<organism evidence="3 4">
    <name type="scientific">Celeribacter indicus</name>
    <dbReference type="NCBI Taxonomy" id="1208324"/>
    <lineage>
        <taxon>Bacteria</taxon>
        <taxon>Pseudomonadati</taxon>
        <taxon>Pseudomonadota</taxon>
        <taxon>Alphaproteobacteria</taxon>
        <taxon>Rhodobacterales</taxon>
        <taxon>Roseobacteraceae</taxon>
        <taxon>Celeribacter</taxon>
    </lineage>
</organism>
<dbReference type="Pfam" id="PF00582">
    <property type="entry name" value="Usp"/>
    <property type="match status" value="1"/>
</dbReference>
<dbReference type="InterPro" id="IPR006015">
    <property type="entry name" value="Universal_stress_UspA"/>
</dbReference>
<dbReference type="Proteomes" id="UP000031521">
    <property type="component" value="Chromosome"/>
</dbReference>
<name>A0A0B5E5U9_9RHOB</name>
<proteinExistence type="inferred from homology"/>
<dbReference type="KEGG" id="cid:P73_2987"/>
<dbReference type="PANTHER" id="PTHR46268">
    <property type="entry name" value="STRESS RESPONSE PROTEIN NHAX"/>
    <property type="match status" value="1"/>
</dbReference>
<dbReference type="CDD" id="cd00293">
    <property type="entry name" value="USP-like"/>
    <property type="match status" value="1"/>
</dbReference>
<dbReference type="STRING" id="1208324.P73_2987"/>
<protein>
    <submittedName>
        <fullName evidence="3">Putative universal stress protein UspA-like protein</fullName>
    </submittedName>
</protein>
<reference evidence="3 4" key="1">
    <citation type="journal article" date="2014" name="Int. J. Syst. Evol. Microbiol.">
        <title>Celeribacter indicus sp. nov., a polycyclic aromatic hydrocarbon-degrading bacterium from deep-sea sediment and reclassification of Huaishuia halophila as Celeribacter halophilus comb. nov.</title>
        <authorList>
            <person name="Lai Q."/>
            <person name="Cao J."/>
            <person name="Yuan J."/>
            <person name="Li F."/>
            <person name="Shao Z."/>
        </authorList>
    </citation>
    <scope>NUCLEOTIDE SEQUENCE [LARGE SCALE GENOMIC DNA]</scope>
    <source>
        <strain evidence="3">P73</strain>
    </source>
</reference>
<evidence type="ECO:0000313" key="3">
    <source>
        <dbReference type="EMBL" id="AJE47702.1"/>
    </source>
</evidence>
<evidence type="ECO:0000259" key="2">
    <source>
        <dbReference type="Pfam" id="PF00582"/>
    </source>
</evidence>
<dbReference type="RefSeq" id="WP_245629179.1">
    <property type="nucleotide sequence ID" value="NZ_CP004393.1"/>
</dbReference>
<keyword evidence="4" id="KW-1185">Reference proteome</keyword>
<dbReference type="PANTHER" id="PTHR46268:SF15">
    <property type="entry name" value="UNIVERSAL STRESS PROTEIN HP_0031"/>
    <property type="match status" value="1"/>
</dbReference>
<dbReference type="PRINTS" id="PR01438">
    <property type="entry name" value="UNVRSLSTRESS"/>
</dbReference>
<dbReference type="HOGENOM" id="CLU_049301_5_2_5"/>
<dbReference type="AlphaFoldDB" id="A0A0B5E5U9"/>